<dbReference type="Proteomes" id="UP000017813">
    <property type="component" value="Unassembled WGS sequence"/>
</dbReference>
<evidence type="ECO:0000256" key="4">
    <source>
        <dbReference type="ARBA" id="ARBA00023136"/>
    </source>
</evidence>
<feature type="transmembrane region" description="Helical" evidence="5">
    <location>
        <begin position="367"/>
        <end position="388"/>
    </location>
</feature>
<evidence type="ECO:0000256" key="2">
    <source>
        <dbReference type="ARBA" id="ARBA00022692"/>
    </source>
</evidence>
<dbReference type="HOGENOM" id="CLU_023672_0_0_4"/>
<feature type="transmembrane region" description="Helical" evidence="5">
    <location>
        <begin position="599"/>
        <end position="620"/>
    </location>
</feature>
<proteinExistence type="predicted"/>
<feature type="transmembrane region" description="Helical" evidence="5">
    <location>
        <begin position="540"/>
        <end position="560"/>
    </location>
</feature>
<dbReference type="STRING" id="641147.HMPREF9021_01543"/>
<dbReference type="eggNOG" id="COG4389">
    <property type="taxonomic scope" value="Bacteria"/>
</dbReference>
<reference evidence="6 7" key="2">
    <citation type="submission" date="2011-10" db="EMBL/GenBank/DDBJ databases">
        <title>The Genome Sequence of Simonsiella muelleri ATCC 29453.</title>
        <authorList>
            <consortium name="The Broad Institute Genome Sequencing Platform"/>
            <consortium name="The Broad Institute Genome Sequencing Center for Infectious Disease"/>
            <person name="Earl A."/>
            <person name="Ward D."/>
            <person name="Feldgarden M."/>
            <person name="Gevers D."/>
            <person name="Izard J."/>
            <person name="Baranova O.V."/>
            <person name="Blanton J.M."/>
            <person name="Tanner A.C."/>
            <person name="Dewhirst F."/>
            <person name="Young S.K."/>
            <person name="Zeng Q."/>
            <person name="Gargeya S."/>
            <person name="Fitzgerald M."/>
            <person name="Haas B."/>
            <person name="Abouelleil A."/>
            <person name="Alvarado L."/>
            <person name="Arachchi H.M."/>
            <person name="Berlin A."/>
            <person name="Brown A."/>
            <person name="Chapman S.B."/>
            <person name="Chen Z."/>
            <person name="Dunbar C."/>
            <person name="Freedman E."/>
            <person name="Gearin G."/>
            <person name="Goldberg J."/>
            <person name="Griggs A."/>
            <person name="Gujja S."/>
            <person name="Heiman D."/>
            <person name="Howarth C."/>
            <person name="Larson L."/>
            <person name="Lui A."/>
            <person name="MacDonald P.J.P."/>
            <person name="Montmayeur A."/>
            <person name="Murphy C."/>
            <person name="Neiman D."/>
            <person name="Pearson M."/>
            <person name="Priest M."/>
            <person name="Roberts A."/>
            <person name="Saif S."/>
            <person name="Shea T."/>
            <person name="Shenoy N."/>
            <person name="Sisk P."/>
            <person name="Stolte C."/>
            <person name="Sykes S."/>
            <person name="Wortman J."/>
            <person name="Nusbaum C."/>
            <person name="Birren B."/>
        </authorList>
    </citation>
    <scope>NUCLEOTIDE SEQUENCE [LARGE SCALE GENOMIC DNA]</scope>
    <source>
        <strain evidence="6 7">ATCC 29453</strain>
    </source>
</reference>
<gene>
    <name evidence="6" type="ORF">HMPREF9021_01543</name>
</gene>
<dbReference type="EMBL" id="ADCY02000044">
    <property type="protein sequence ID" value="EFG30574.1"/>
    <property type="molecule type" value="Genomic_DNA"/>
</dbReference>
<feature type="transmembrane region" description="Helical" evidence="5">
    <location>
        <begin position="481"/>
        <end position="501"/>
    </location>
</feature>
<dbReference type="PIRSF" id="PIRSF015380">
    <property type="entry name" value="Site-sp_rcmb"/>
    <property type="match status" value="1"/>
</dbReference>
<feature type="transmembrane region" description="Helical" evidence="5">
    <location>
        <begin position="335"/>
        <end position="355"/>
    </location>
</feature>
<organism evidence="6 7">
    <name type="scientific">Simonsiella muelleri ATCC 29453</name>
    <dbReference type="NCBI Taxonomy" id="641147"/>
    <lineage>
        <taxon>Bacteria</taxon>
        <taxon>Pseudomonadati</taxon>
        <taxon>Pseudomonadota</taxon>
        <taxon>Betaproteobacteria</taxon>
        <taxon>Neisseriales</taxon>
        <taxon>Neisseriaceae</taxon>
        <taxon>Simonsiella</taxon>
    </lineage>
</organism>
<feature type="transmembrane region" description="Helical" evidence="5">
    <location>
        <begin position="433"/>
        <end position="456"/>
    </location>
</feature>
<keyword evidence="2 5" id="KW-0812">Transmembrane</keyword>
<dbReference type="GO" id="GO:0016020">
    <property type="term" value="C:membrane"/>
    <property type="evidence" value="ECO:0007669"/>
    <property type="project" value="UniProtKB-SubCell"/>
</dbReference>
<reference evidence="6 7" key="1">
    <citation type="submission" date="2010-03" db="EMBL/GenBank/DDBJ databases">
        <authorList>
            <consortium name="The Broad Institute Genome Sequencing Platform"/>
            <person name="Ward D."/>
            <person name="Earl A."/>
            <person name="Feldgarden M."/>
            <person name="Gevers D."/>
            <person name="Young S."/>
            <person name="Zeng Q."/>
            <person name="Koehrsen M."/>
            <person name="Alvarado L."/>
            <person name="Berlin A.M."/>
            <person name="Borenstein D."/>
            <person name="Chapman S.B."/>
            <person name="Chen Z."/>
            <person name="Engels R."/>
            <person name="Freedman E."/>
            <person name="Gellesch M."/>
            <person name="Goldberg J."/>
            <person name="Griggs A."/>
            <person name="Gujja S."/>
            <person name="Heilman E.R."/>
            <person name="Heiman D.I."/>
            <person name="Hepburn T.A."/>
            <person name="Howarth C."/>
            <person name="Jen D."/>
            <person name="Larson L."/>
            <person name="Mehta T."/>
            <person name="Park D."/>
            <person name="Pearson M."/>
            <person name="Richards J."/>
            <person name="Roberts A."/>
            <person name="Saif S."/>
            <person name="Shea T.D."/>
            <person name="Shenoy N."/>
            <person name="Sisk P."/>
            <person name="Stolte C."/>
            <person name="Sykes S.N."/>
            <person name="Walk T."/>
            <person name="White J."/>
            <person name="Yandava C."/>
            <person name="Izard J."/>
            <person name="Baranova O.V."/>
            <person name="Blanton J.M."/>
            <person name="Tanner A.C."/>
            <person name="Dewhirst F."/>
            <person name="Haas B."/>
            <person name="Nusbaum C."/>
            <person name="Birren B."/>
        </authorList>
    </citation>
    <scope>NUCLEOTIDE SEQUENCE [LARGE SCALE GENOMIC DNA]</scope>
    <source>
        <strain evidence="6 7">ATCC 29453</strain>
    </source>
</reference>
<evidence type="ECO:0000256" key="5">
    <source>
        <dbReference type="SAM" id="Phobius"/>
    </source>
</evidence>
<feature type="transmembrane region" description="Helical" evidence="5">
    <location>
        <begin position="572"/>
        <end position="593"/>
    </location>
</feature>
<dbReference type="InterPro" id="IPR011385">
    <property type="entry name" value="Site-sp_rcmbase"/>
</dbReference>
<keyword evidence="7" id="KW-1185">Reference proteome</keyword>
<sequence length="674" mass="76095">MKWLIESPSLKQSITTHLADNNAFALLQDLAQRMRRRKGKYAAQTIHELHILLNQNHELCTKIAKLLVDWLCGLRLYPLFISAGIFSRDGFRSELLARWYEKINPSYKDVSDLRDVFTLLFSSADDCHWLDAVPNRDWLALLNILRQHTSEHDRDTIQRYIYKEGLHALEMLSIWVAAEALEPDLLRLDKKLLDLDSPFVALKREITPWIEAHVTQTEFDDRHLYVMLNQCHKQVEKLRKKGTGTGAGSSMSVAHLLERLEQTLNRITLLLNVFSRNKITPQRVLHLAGTLAHAAAAQHSLTRLWKSSVKMLSRSITQNTSHHGEHYISRNKKEYMAMFYSAAGGGVLIALMSWFKIYLGTQIHNHFWLAVASGLNYGIGFMIIYMLGLTVATKQPAMTASRFAAAVERNDKGKAIDKKLANLLVDVLRSQSVAVFGNVFVAITLASVIAGCLALIRHQPMLDAEQVAYQLKAINPLKSSLWYAAIAGVWLFCSGIISGFFDNRCDYLNLRMRLRHHPILKIMLPEKARAKLADYMHHNYGSLMGNLCFGMLLGMTGFVGHATGLPLDIRHVAFSSANVGYAVVSGGLSFGQFLQALCFVLMIGAVNLWVSFSITLWVALRSRETTIDSWWGIVRDLRQIIKERPLSLFLPLQLPSESVAKKTETKKENGTSSE</sequence>
<comment type="subcellular location">
    <subcellularLocation>
        <location evidence="1">Membrane</location>
        <topology evidence="1">Multi-pass membrane protein</topology>
    </subcellularLocation>
</comment>
<evidence type="ECO:0000256" key="3">
    <source>
        <dbReference type="ARBA" id="ARBA00022989"/>
    </source>
</evidence>
<dbReference type="AlphaFoldDB" id="V9HLR2"/>
<dbReference type="Pfam" id="PF10136">
    <property type="entry name" value="SpecificRecomb"/>
    <property type="match status" value="1"/>
</dbReference>
<keyword evidence="3 5" id="KW-1133">Transmembrane helix</keyword>
<evidence type="ECO:0000256" key="1">
    <source>
        <dbReference type="ARBA" id="ARBA00004141"/>
    </source>
</evidence>
<dbReference type="RefSeq" id="WP_002642366.1">
    <property type="nucleotide sequence ID" value="NZ_CP019448.1"/>
</dbReference>
<dbReference type="Gene3D" id="1.20.1080.10">
    <property type="entry name" value="Glycerol uptake facilitator protein"/>
    <property type="match status" value="1"/>
</dbReference>
<evidence type="ECO:0000313" key="7">
    <source>
        <dbReference type="Proteomes" id="UP000017813"/>
    </source>
</evidence>
<dbReference type="OrthoDB" id="5688397at2"/>
<dbReference type="KEGG" id="smur:BWP33_11315"/>
<name>V9HLR2_9NEIS</name>
<evidence type="ECO:0000313" key="6">
    <source>
        <dbReference type="EMBL" id="EFG30574.1"/>
    </source>
</evidence>
<protein>
    <recommendedName>
        <fullName evidence="8">Site-specific recombinase</fullName>
    </recommendedName>
</protein>
<comment type="caution">
    <text evidence="6">The sequence shown here is derived from an EMBL/GenBank/DDBJ whole genome shotgun (WGS) entry which is preliminary data.</text>
</comment>
<keyword evidence="4 5" id="KW-0472">Membrane</keyword>
<evidence type="ECO:0008006" key="8">
    <source>
        <dbReference type="Google" id="ProtNLM"/>
    </source>
</evidence>
<accession>V9HLR2</accession>
<dbReference type="InterPro" id="IPR023271">
    <property type="entry name" value="Aquaporin-like"/>
</dbReference>